<evidence type="ECO:0008006" key="4">
    <source>
        <dbReference type="Google" id="ProtNLM"/>
    </source>
</evidence>
<reference evidence="2 3" key="2">
    <citation type="journal article" date="2022" name="Mar. Drugs">
        <title>Bioassay-Guided Fractionation Leads to the Detection of Cholic Acid Generated by the Rare Thalassomonas sp.</title>
        <authorList>
            <person name="Pheiffer F."/>
            <person name="Schneider Y.K."/>
            <person name="Hansen E.H."/>
            <person name="Andersen J.H."/>
            <person name="Isaksson J."/>
            <person name="Busche T."/>
            <person name="R C."/>
            <person name="Kalinowski J."/>
            <person name="Zyl L.V."/>
            <person name="Trindade M."/>
        </authorList>
    </citation>
    <scope>NUCLEOTIDE SEQUENCE [LARGE SCALE GENOMIC DNA]</scope>
    <source>
        <strain evidence="2 3">XOM25</strain>
    </source>
</reference>
<gene>
    <name evidence="2" type="ORF">SG34_031545</name>
</gene>
<feature type="chain" id="PRO_5042131729" description="DUF4878 domain-containing protein" evidence="1">
    <location>
        <begin position="23"/>
        <end position="149"/>
    </location>
</feature>
<accession>A0AAF0CDA6</accession>
<evidence type="ECO:0000313" key="3">
    <source>
        <dbReference type="Proteomes" id="UP000032352"/>
    </source>
</evidence>
<keyword evidence="1" id="KW-0732">Signal</keyword>
<organism evidence="2 3">
    <name type="scientific">Thalassomonas viridans</name>
    <dbReference type="NCBI Taxonomy" id="137584"/>
    <lineage>
        <taxon>Bacteria</taxon>
        <taxon>Pseudomonadati</taxon>
        <taxon>Pseudomonadota</taxon>
        <taxon>Gammaproteobacteria</taxon>
        <taxon>Alteromonadales</taxon>
        <taxon>Colwelliaceae</taxon>
        <taxon>Thalassomonas</taxon>
    </lineage>
</organism>
<protein>
    <recommendedName>
        <fullName evidence="4">DUF4878 domain-containing protein</fullName>
    </recommendedName>
</protein>
<dbReference type="KEGG" id="tvd:SG34_031545"/>
<dbReference type="AlphaFoldDB" id="A0AAF0CDA6"/>
<feature type="signal peptide" evidence="1">
    <location>
        <begin position="1"/>
        <end position="22"/>
    </location>
</feature>
<reference evidence="2 3" key="1">
    <citation type="journal article" date="2015" name="Genome Announc.">
        <title>Draft Genome Sequences of Marine Isolates of Thalassomonas viridans and Thalassomonas actiniarum.</title>
        <authorList>
            <person name="Olonade I."/>
            <person name="van Zyl L.J."/>
            <person name="Trindade M."/>
        </authorList>
    </citation>
    <scope>NUCLEOTIDE SEQUENCE [LARGE SCALE GENOMIC DNA]</scope>
    <source>
        <strain evidence="2 3">XOM25</strain>
    </source>
</reference>
<dbReference type="EMBL" id="CP059734">
    <property type="protein sequence ID" value="WDE08460.1"/>
    <property type="molecule type" value="Genomic_DNA"/>
</dbReference>
<dbReference type="PROSITE" id="PS51257">
    <property type="entry name" value="PROKAR_LIPOPROTEIN"/>
    <property type="match status" value="1"/>
</dbReference>
<sequence>MKKLIIYVLLALVISCSGTGQKSVISPYQYYGQYLQFLKAKDYDAAIDMLSAYNQKRFQSRNTQESFEEFFPFFSSVDSVVVKEFAHYQEVGKAKACLTVSGFNLAGEPASLNFELLNERSGWKFNYVHMAYHDSKNEFPKAAVCPEIL</sequence>
<dbReference type="RefSeq" id="WP_044837599.1">
    <property type="nucleotide sequence ID" value="NZ_CP059734.1"/>
</dbReference>
<evidence type="ECO:0000313" key="2">
    <source>
        <dbReference type="EMBL" id="WDE08460.1"/>
    </source>
</evidence>
<evidence type="ECO:0000256" key="1">
    <source>
        <dbReference type="SAM" id="SignalP"/>
    </source>
</evidence>
<name>A0AAF0CDA6_9GAMM</name>
<dbReference type="Proteomes" id="UP000032352">
    <property type="component" value="Chromosome pTvir"/>
</dbReference>
<proteinExistence type="predicted"/>
<keyword evidence="3" id="KW-1185">Reference proteome</keyword>